<protein>
    <recommendedName>
        <fullName evidence="2">Homeodomain phBC6A51-type domain-containing protein</fullName>
    </recommendedName>
</protein>
<comment type="caution">
    <text evidence="1">The sequence shown here is derived from an EMBL/GenBank/DDBJ whole genome shotgun (WGS) entry which is preliminary data.</text>
</comment>
<dbReference type="AlphaFoldDB" id="A0A0F9IVS7"/>
<gene>
    <name evidence="1" type="ORF">LCGC14_1830630</name>
</gene>
<reference evidence="1" key="1">
    <citation type="journal article" date="2015" name="Nature">
        <title>Complex archaea that bridge the gap between prokaryotes and eukaryotes.</title>
        <authorList>
            <person name="Spang A."/>
            <person name="Saw J.H."/>
            <person name="Jorgensen S.L."/>
            <person name="Zaremba-Niedzwiedzka K."/>
            <person name="Martijn J."/>
            <person name="Lind A.E."/>
            <person name="van Eijk R."/>
            <person name="Schleper C."/>
            <person name="Guy L."/>
            <person name="Ettema T.J."/>
        </authorList>
    </citation>
    <scope>NUCLEOTIDE SEQUENCE</scope>
</reference>
<accession>A0A0F9IVS7</accession>
<evidence type="ECO:0000313" key="1">
    <source>
        <dbReference type="EMBL" id="KKL97815.1"/>
    </source>
</evidence>
<organism evidence="1">
    <name type="scientific">marine sediment metagenome</name>
    <dbReference type="NCBI Taxonomy" id="412755"/>
    <lineage>
        <taxon>unclassified sequences</taxon>
        <taxon>metagenomes</taxon>
        <taxon>ecological metagenomes</taxon>
    </lineage>
</organism>
<sequence length="172" mass="20245">MKKKQLKPGSKDGRPKTTVVQRIKKLGLDYDKIGRMLRFGLTDEDLAFVLCVSKMTINNWKKEGEDFYLLLKRQKEISDAKVVFSLYERATGYKHPDVHISNFQGMITETEITKHYPPDATSMIFWLKNRQPDKWRDKSEIEVQTSLLDKYNKMSPEERAAEWKLLDKESKK</sequence>
<name>A0A0F9IVS7_9ZZZZ</name>
<evidence type="ECO:0008006" key="2">
    <source>
        <dbReference type="Google" id="ProtNLM"/>
    </source>
</evidence>
<proteinExistence type="predicted"/>
<dbReference type="EMBL" id="LAZR01018074">
    <property type="protein sequence ID" value="KKL97815.1"/>
    <property type="molecule type" value="Genomic_DNA"/>
</dbReference>